<keyword evidence="11" id="KW-1185">Reference proteome</keyword>
<dbReference type="NCBIfam" id="NF004042">
    <property type="entry name" value="PRK05550.1"/>
    <property type="match status" value="1"/>
</dbReference>
<dbReference type="EMBL" id="CP000492">
    <property type="protein sequence ID" value="ABL65487.1"/>
    <property type="molecule type" value="Genomic_DNA"/>
</dbReference>
<dbReference type="SUPFAM" id="SSF55068">
    <property type="entry name" value="Peptide methionine sulfoxide reductase"/>
    <property type="match status" value="1"/>
</dbReference>
<keyword evidence="8" id="KW-1133">Transmembrane helix</keyword>
<dbReference type="GO" id="GO:0033743">
    <property type="term" value="F:peptide-methionine (R)-S-oxide reductase activity"/>
    <property type="evidence" value="ECO:0007669"/>
    <property type="project" value="UniProtKB-EC"/>
</dbReference>
<keyword evidence="8" id="KW-0472">Membrane</keyword>
<evidence type="ECO:0000256" key="5">
    <source>
        <dbReference type="ARBA" id="ARBA00048488"/>
    </source>
</evidence>
<feature type="active site" evidence="7">
    <location>
        <position position="184"/>
    </location>
</feature>
<feature type="transmembrane region" description="Helical" evidence="8">
    <location>
        <begin position="7"/>
        <end position="28"/>
    </location>
</feature>
<evidence type="ECO:0000313" key="11">
    <source>
        <dbReference type="Proteomes" id="UP000008701"/>
    </source>
</evidence>
<dbReference type="EC" id="1.8.4.11" evidence="7"/>
<dbReference type="HAMAP" id="MF_01401">
    <property type="entry name" value="MsrA"/>
    <property type="match status" value="1"/>
</dbReference>
<dbReference type="Gene3D" id="3.30.1060.10">
    <property type="entry name" value="Peptide methionine sulphoxide reductase MsrA"/>
    <property type="match status" value="1"/>
</dbReference>
<evidence type="ECO:0000259" key="9">
    <source>
        <dbReference type="PROSITE" id="PS51790"/>
    </source>
</evidence>
<dbReference type="GO" id="GO:0033744">
    <property type="term" value="F:L-methionine:thioredoxin-disulfide S-oxidoreductase activity"/>
    <property type="evidence" value="ECO:0007669"/>
    <property type="project" value="RHEA"/>
</dbReference>
<dbReference type="Pfam" id="PF01641">
    <property type="entry name" value="SelR"/>
    <property type="match status" value="1"/>
</dbReference>
<feature type="domain" description="MsrB" evidence="9">
    <location>
        <begin position="48"/>
        <end position="168"/>
    </location>
</feature>
<keyword evidence="1 7" id="KW-0560">Oxidoreductase</keyword>
<comment type="catalytic activity">
    <reaction evidence="5">
        <text>L-methionyl-[protein] + [thioredoxin]-disulfide + H2O = L-methionyl-(R)-S-oxide-[protein] + [thioredoxin]-dithiol</text>
        <dbReference type="Rhea" id="RHEA:24164"/>
        <dbReference type="Rhea" id="RHEA-COMP:10698"/>
        <dbReference type="Rhea" id="RHEA-COMP:10700"/>
        <dbReference type="Rhea" id="RHEA-COMP:12313"/>
        <dbReference type="Rhea" id="RHEA-COMP:12314"/>
        <dbReference type="ChEBI" id="CHEBI:15377"/>
        <dbReference type="ChEBI" id="CHEBI:16044"/>
        <dbReference type="ChEBI" id="CHEBI:29950"/>
        <dbReference type="ChEBI" id="CHEBI:45764"/>
        <dbReference type="ChEBI" id="CHEBI:50058"/>
        <dbReference type="EC" id="1.8.4.12"/>
    </reaction>
</comment>
<organism evidence="10 11">
    <name type="scientific">Chlorobium phaeobacteroides (strain DSM 266 / SMG 266 / 2430)</name>
    <dbReference type="NCBI Taxonomy" id="290317"/>
    <lineage>
        <taxon>Bacteria</taxon>
        <taxon>Pseudomonadati</taxon>
        <taxon>Chlorobiota</taxon>
        <taxon>Chlorobiia</taxon>
        <taxon>Chlorobiales</taxon>
        <taxon>Chlorobiaceae</taxon>
        <taxon>Chlorobium/Pelodictyon group</taxon>
        <taxon>Chlorobium</taxon>
    </lineage>
</organism>
<evidence type="ECO:0000256" key="8">
    <source>
        <dbReference type="SAM" id="Phobius"/>
    </source>
</evidence>
<gene>
    <name evidence="7" type="primary">msrA</name>
    <name evidence="10" type="ordered locus">Cpha266_1459</name>
</gene>
<evidence type="ECO:0000256" key="7">
    <source>
        <dbReference type="HAMAP-Rule" id="MF_01401"/>
    </source>
</evidence>
<protein>
    <recommendedName>
        <fullName evidence="7">Peptide methionine sulfoxide reductase MsrA</fullName>
        <shortName evidence="7">Protein-methionine-S-oxide reductase</shortName>
        <ecNumber evidence="7">1.8.4.11</ecNumber>
    </recommendedName>
    <alternativeName>
        <fullName evidence="7">Peptide-methionine (S)-S-oxide reductase</fullName>
        <shortName evidence="7">Peptide Met(O) reductase</shortName>
    </alternativeName>
</protein>
<dbReference type="PROSITE" id="PS51790">
    <property type="entry name" value="MSRB"/>
    <property type="match status" value="1"/>
</dbReference>
<dbReference type="STRING" id="290317.Cpha266_1459"/>
<dbReference type="AlphaFoldDB" id="A1BGG0"/>
<keyword evidence="2" id="KW-0511">Multifunctional enzyme</keyword>
<accession>A1BGG0</accession>
<keyword evidence="8" id="KW-0812">Transmembrane</keyword>
<name>A1BGG0_CHLPD</name>
<dbReference type="PANTHER" id="PTHR43774:SF1">
    <property type="entry name" value="PEPTIDE METHIONINE SULFOXIDE REDUCTASE MSRA 2"/>
    <property type="match status" value="1"/>
</dbReference>
<dbReference type="KEGG" id="cph:Cpha266_1459"/>
<evidence type="ECO:0000256" key="6">
    <source>
        <dbReference type="ARBA" id="ARBA00048782"/>
    </source>
</evidence>
<dbReference type="InterPro" id="IPR011057">
    <property type="entry name" value="Mss4-like_sf"/>
</dbReference>
<evidence type="ECO:0000313" key="10">
    <source>
        <dbReference type="EMBL" id="ABL65487.1"/>
    </source>
</evidence>
<dbReference type="Gene3D" id="2.170.150.20">
    <property type="entry name" value="Peptide methionine sulfoxide reductase"/>
    <property type="match status" value="1"/>
</dbReference>
<dbReference type="GO" id="GO:0008113">
    <property type="term" value="F:peptide-methionine (S)-S-oxide reductase activity"/>
    <property type="evidence" value="ECO:0007669"/>
    <property type="project" value="UniProtKB-UniRule"/>
</dbReference>
<evidence type="ECO:0000256" key="1">
    <source>
        <dbReference type="ARBA" id="ARBA00023002"/>
    </source>
</evidence>
<dbReference type="NCBIfam" id="TIGR00401">
    <property type="entry name" value="msrA"/>
    <property type="match status" value="1"/>
</dbReference>
<dbReference type="InterPro" id="IPR002569">
    <property type="entry name" value="Met_Sox_Rdtase_MsrA_dom"/>
</dbReference>
<proteinExistence type="inferred from homology"/>
<dbReference type="Proteomes" id="UP000008701">
    <property type="component" value="Chromosome"/>
</dbReference>
<dbReference type="NCBIfam" id="TIGR00357">
    <property type="entry name" value="peptide-methionine (R)-S-oxide reductase MsrB"/>
    <property type="match status" value="1"/>
</dbReference>
<evidence type="ECO:0000256" key="3">
    <source>
        <dbReference type="ARBA" id="ARBA00024679"/>
    </source>
</evidence>
<dbReference type="InterPro" id="IPR036509">
    <property type="entry name" value="Met_Sox_Rdtase_MsrA_sf"/>
</dbReference>
<comment type="function">
    <text evidence="3 7">Has an important function as a repair enzyme for proteins that have been inactivated by oxidation. Catalyzes the reversible oxidation-reduction of methionine sulfoxide in proteins to methionine.</text>
</comment>
<dbReference type="SUPFAM" id="SSF51316">
    <property type="entry name" value="Mss4-like"/>
    <property type="match status" value="1"/>
</dbReference>
<sequence precursor="true">MVNNRKTGISVSAALAAVLLGIALFLFYQSGTGSFPFTSKATSIQKETHMTQRPLTPEEERVIVHKGTERPFTGAYYKNTEDGVYHCRRCDAPLFSSKDKFDSGTGWPSFDDAIAGAVKEVPDTDGRRTEIVCARCGAHLGHVFFNEGMTAKSVRHCVNSISLLFHPDAEAAPVTQKAVFAGGCFWGVEYHFSKTKGVLSVTSGYTGGSIENPSYKQVCSGRTGHAEAVEIAFDPRVVSYEALAKLFFEIHDPTQLNRQGPDMGTQYRSAVFYSDEEQKKTAEKLIGELKEKGYNVVTTIEPAGTFWNAEEYHQDYYRKTGHQPYCHIYQKRF</sequence>
<dbReference type="Pfam" id="PF01625">
    <property type="entry name" value="PMSR"/>
    <property type="match status" value="1"/>
</dbReference>
<dbReference type="HOGENOM" id="CLU_031040_7_1_10"/>
<dbReference type="PANTHER" id="PTHR43774">
    <property type="entry name" value="PEPTIDE METHIONINE SULFOXIDE REDUCTASE"/>
    <property type="match status" value="1"/>
</dbReference>
<evidence type="ECO:0000256" key="4">
    <source>
        <dbReference type="ARBA" id="ARBA00047806"/>
    </source>
</evidence>
<comment type="catalytic activity">
    <reaction evidence="4 7">
        <text>L-methionyl-[protein] + [thioredoxin]-disulfide + H2O = L-methionyl-(S)-S-oxide-[protein] + [thioredoxin]-dithiol</text>
        <dbReference type="Rhea" id="RHEA:14217"/>
        <dbReference type="Rhea" id="RHEA-COMP:10698"/>
        <dbReference type="Rhea" id="RHEA-COMP:10700"/>
        <dbReference type="Rhea" id="RHEA-COMP:12313"/>
        <dbReference type="Rhea" id="RHEA-COMP:12315"/>
        <dbReference type="ChEBI" id="CHEBI:15377"/>
        <dbReference type="ChEBI" id="CHEBI:16044"/>
        <dbReference type="ChEBI" id="CHEBI:29950"/>
        <dbReference type="ChEBI" id="CHEBI:44120"/>
        <dbReference type="ChEBI" id="CHEBI:50058"/>
        <dbReference type="EC" id="1.8.4.11"/>
    </reaction>
</comment>
<dbReference type="NCBIfam" id="NF004036">
    <property type="entry name" value="PRK05508.1"/>
    <property type="match status" value="1"/>
</dbReference>
<dbReference type="OrthoDB" id="4174719at2"/>
<reference evidence="10 11" key="1">
    <citation type="submission" date="2006-12" db="EMBL/GenBank/DDBJ databases">
        <title>Complete sequence of Chlorobium phaeobacteroides DSM 266.</title>
        <authorList>
            <consortium name="US DOE Joint Genome Institute"/>
            <person name="Copeland A."/>
            <person name="Lucas S."/>
            <person name="Lapidus A."/>
            <person name="Barry K."/>
            <person name="Detter J.C."/>
            <person name="Glavina del Rio T."/>
            <person name="Hammon N."/>
            <person name="Israni S."/>
            <person name="Pitluck S."/>
            <person name="Goltsman E."/>
            <person name="Schmutz J."/>
            <person name="Larimer F."/>
            <person name="Land M."/>
            <person name="Hauser L."/>
            <person name="Mikhailova N."/>
            <person name="Li T."/>
            <person name="Overmann J."/>
            <person name="Bryant D.A."/>
            <person name="Richardson P."/>
        </authorList>
    </citation>
    <scope>NUCLEOTIDE SEQUENCE [LARGE SCALE GENOMIC DNA]</scope>
    <source>
        <strain evidence="10 11">DSM 266</strain>
    </source>
</reference>
<dbReference type="eggNOG" id="COG0225">
    <property type="taxonomic scope" value="Bacteria"/>
</dbReference>
<evidence type="ECO:0000256" key="2">
    <source>
        <dbReference type="ARBA" id="ARBA00023268"/>
    </source>
</evidence>
<dbReference type="eggNOG" id="COG0229">
    <property type="taxonomic scope" value="Bacteria"/>
</dbReference>
<comment type="catalytic activity">
    <reaction evidence="6 7">
        <text>[thioredoxin]-disulfide + L-methionine + H2O = L-methionine (S)-S-oxide + [thioredoxin]-dithiol</text>
        <dbReference type="Rhea" id="RHEA:19993"/>
        <dbReference type="Rhea" id="RHEA-COMP:10698"/>
        <dbReference type="Rhea" id="RHEA-COMP:10700"/>
        <dbReference type="ChEBI" id="CHEBI:15377"/>
        <dbReference type="ChEBI" id="CHEBI:29950"/>
        <dbReference type="ChEBI" id="CHEBI:50058"/>
        <dbReference type="ChEBI" id="CHEBI:57844"/>
        <dbReference type="ChEBI" id="CHEBI:58772"/>
        <dbReference type="EC" id="1.8.4.11"/>
    </reaction>
</comment>
<comment type="similarity">
    <text evidence="7">Belongs to the MsrA Met sulfoxide reductase family.</text>
</comment>
<dbReference type="InterPro" id="IPR002579">
    <property type="entry name" value="Met_Sox_Rdtase_MsrB_dom"/>
</dbReference>